<evidence type="ECO:0000313" key="1">
    <source>
        <dbReference type="EMBL" id="KAG9459641.1"/>
    </source>
</evidence>
<protein>
    <submittedName>
        <fullName evidence="1">Uncharacterized protein</fullName>
    </submittedName>
</protein>
<gene>
    <name evidence="1" type="ORF">H6P81_004149</name>
</gene>
<sequence>MGIAISSPCCYPVSKKSSKLVFWEGTTRIVAGKCLAGEIMFQFPDRVVCRADSFYIGQEIPALSIDDELARGETYFVLPVDLFACRVLSAKSLSALASSASNRVNFGNAAPFEYLKGRNGRMLIRVSPEFITGIIFSAAAAAEKTAGGADLQTCRNGSTSPLCSTPELQKHYAMLVGSREQLWSPKLETIVEKRKATSLSPYRLLGLDWRSDKLEGYIASIMQLDHD</sequence>
<evidence type="ECO:0000313" key="2">
    <source>
        <dbReference type="Proteomes" id="UP000825729"/>
    </source>
</evidence>
<dbReference type="AlphaFoldDB" id="A0AAV7FHA0"/>
<accession>A0AAV7FHA0</accession>
<proteinExistence type="predicted"/>
<comment type="caution">
    <text evidence="1">The sequence shown here is derived from an EMBL/GenBank/DDBJ whole genome shotgun (WGS) entry which is preliminary data.</text>
</comment>
<dbReference type="EMBL" id="JAINDJ010000002">
    <property type="protein sequence ID" value="KAG9459641.1"/>
    <property type="molecule type" value="Genomic_DNA"/>
</dbReference>
<reference evidence="1 2" key="1">
    <citation type="submission" date="2021-07" db="EMBL/GenBank/DDBJ databases">
        <title>The Aristolochia fimbriata genome: insights into angiosperm evolution, floral development and chemical biosynthesis.</title>
        <authorList>
            <person name="Jiao Y."/>
        </authorList>
    </citation>
    <scope>NUCLEOTIDE SEQUENCE [LARGE SCALE GENOMIC DNA]</scope>
    <source>
        <strain evidence="1">IBCAS-2021</strain>
        <tissue evidence="1">Leaf</tissue>
    </source>
</reference>
<dbReference type="InterPro" id="IPR025322">
    <property type="entry name" value="PADRE_dom"/>
</dbReference>
<dbReference type="Pfam" id="PF14009">
    <property type="entry name" value="PADRE"/>
    <property type="match status" value="1"/>
</dbReference>
<name>A0AAV7FHA0_ARIFI</name>
<keyword evidence="2" id="KW-1185">Reference proteome</keyword>
<organism evidence="1 2">
    <name type="scientific">Aristolochia fimbriata</name>
    <name type="common">White veined hardy Dutchman's pipe vine</name>
    <dbReference type="NCBI Taxonomy" id="158543"/>
    <lineage>
        <taxon>Eukaryota</taxon>
        <taxon>Viridiplantae</taxon>
        <taxon>Streptophyta</taxon>
        <taxon>Embryophyta</taxon>
        <taxon>Tracheophyta</taxon>
        <taxon>Spermatophyta</taxon>
        <taxon>Magnoliopsida</taxon>
        <taxon>Magnoliidae</taxon>
        <taxon>Piperales</taxon>
        <taxon>Aristolochiaceae</taxon>
        <taxon>Aristolochia</taxon>
    </lineage>
</organism>
<dbReference type="PANTHER" id="PTHR33052">
    <property type="entry name" value="DUF4228 DOMAIN PROTEIN-RELATED"/>
    <property type="match status" value="1"/>
</dbReference>
<dbReference type="Proteomes" id="UP000825729">
    <property type="component" value="Unassembled WGS sequence"/>
</dbReference>